<dbReference type="EMBL" id="BJCL01000017">
    <property type="protein sequence ID" value="GCL65558.1"/>
    <property type="molecule type" value="Genomic_DNA"/>
</dbReference>
<proteinExistence type="predicted"/>
<evidence type="ECO:0008006" key="3">
    <source>
        <dbReference type="Google" id="ProtNLM"/>
    </source>
</evidence>
<sequence length="200" mass="21362">MNTGRQASHRATLHVDVGPELSARVRAAAAAGGRTPSEWTRELLQRELAQEAASVGTGHQQQSGPDASAAAPGRLVLDAELACLLQQVQVQGQFRTRPAALRLVLRHFIGQGSTPAAEPVDATPLKDGVAALMRSNHELLPIGKNINQIAKSLNAMQGGFRNTDTKNLQVFAQAVREHVEQAARVVATIRALVTPHKEKS</sequence>
<reference evidence="2" key="1">
    <citation type="submission" date="2019-03" db="EMBL/GenBank/DDBJ databases">
        <title>Aquabacterium pictum sp.nov., the first bacteriochlorophyll a-containing freshwater bacterium in the genus Aquabacterium of the class Betaproteobacteria.</title>
        <authorList>
            <person name="Hirose S."/>
            <person name="Tank M."/>
            <person name="Hara E."/>
            <person name="Tamaki H."/>
            <person name="Takaichi S."/>
            <person name="Haruta S."/>
            <person name="Hanada S."/>
        </authorList>
    </citation>
    <scope>NUCLEOTIDE SEQUENCE [LARGE SCALE GENOMIC DNA]</scope>
    <source>
        <strain evidence="2">W35</strain>
    </source>
</reference>
<evidence type="ECO:0000313" key="2">
    <source>
        <dbReference type="Proteomes" id="UP000301751"/>
    </source>
</evidence>
<organism evidence="1 2">
    <name type="scientific">Pseudaquabacterium pictum</name>
    <dbReference type="NCBI Taxonomy" id="2315236"/>
    <lineage>
        <taxon>Bacteria</taxon>
        <taxon>Pseudomonadati</taxon>
        <taxon>Pseudomonadota</taxon>
        <taxon>Betaproteobacteria</taxon>
        <taxon>Burkholderiales</taxon>
        <taxon>Sphaerotilaceae</taxon>
        <taxon>Pseudaquabacterium</taxon>
    </lineage>
</organism>
<dbReference type="AlphaFoldDB" id="A0A480B3D6"/>
<evidence type="ECO:0000313" key="1">
    <source>
        <dbReference type="EMBL" id="GCL65558.1"/>
    </source>
</evidence>
<keyword evidence="2" id="KW-1185">Reference proteome</keyword>
<name>A0A480B3D6_9BURK</name>
<dbReference type="OrthoDB" id="9789818at2"/>
<accession>A0A480B3D6</accession>
<dbReference type="RefSeq" id="WP_137735258.1">
    <property type="nucleotide sequence ID" value="NZ_BJCL01000017.1"/>
</dbReference>
<gene>
    <name evidence="1" type="ORF">AQPW35_46390</name>
</gene>
<dbReference type="Proteomes" id="UP000301751">
    <property type="component" value="Unassembled WGS sequence"/>
</dbReference>
<protein>
    <recommendedName>
        <fullName evidence="3">Bacterial mobilisation domain-containing protein</fullName>
    </recommendedName>
</protein>
<comment type="caution">
    <text evidence="1">The sequence shown here is derived from an EMBL/GenBank/DDBJ whole genome shotgun (WGS) entry which is preliminary data.</text>
</comment>